<comment type="catalytic activity">
    <reaction evidence="1 9">
        <text>N-(5-phospho-beta-D-ribosyl)anthranilate = 1-(2-carboxyphenylamino)-1-deoxy-D-ribulose 5-phosphate</text>
        <dbReference type="Rhea" id="RHEA:21540"/>
        <dbReference type="ChEBI" id="CHEBI:18277"/>
        <dbReference type="ChEBI" id="CHEBI:58613"/>
        <dbReference type="EC" id="5.3.1.24"/>
    </reaction>
</comment>
<dbReference type="HOGENOM" id="CLU_076364_1_2_7"/>
<proteinExistence type="inferred from homology"/>
<dbReference type="STRING" id="760142.Hipma_1564"/>
<organism evidence="11 12">
    <name type="scientific">Hippea maritima (strain ATCC 700847 / DSM 10411 / MH2)</name>
    <dbReference type="NCBI Taxonomy" id="760142"/>
    <lineage>
        <taxon>Bacteria</taxon>
        <taxon>Pseudomonadati</taxon>
        <taxon>Campylobacterota</taxon>
        <taxon>Desulfurellia</taxon>
        <taxon>Desulfurellales</taxon>
        <taxon>Hippeaceae</taxon>
        <taxon>Hippea</taxon>
    </lineage>
</organism>
<dbReference type="UniPathway" id="UPA00035">
    <property type="reaction ID" value="UER00042"/>
</dbReference>
<comment type="pathway">
    <text evidence="2 9">Amino-acid biosynthesis; L-tryptophan biosynthesis; L-tryptophan from chorismate: step 3/5.</text>
</comment>
<evidence type="ECO:0000256" key="8">
    <source>
        <dbReference type="ARBA" id="ARBA00023235"/>
    </source>
</evidence>
<dbReference type="SUPFAM" id="SSF51366">
    <property type="entry name" value="Ribulose-phoshate binding barrel"/>
    <property type="match status" value="1"/>
</dbReference>
<reference evidence="11 12" key="1">
    <citation type="journal article" date="2011" name="Stand. Genomic Sci.">
        <title>Complete genome sequence of the thermophilic sulfur-reducer Hippea maritima type strain (MH(2)).</title>
        <authorList>
            <person name="Huntemann M."/>
            <person name="Lu M."/>
            <person name="Nolan M."/>
            <person name="Lapidus A."/>
            <person name="Lucas S."/>
            <person name="Hammon N."/>
            <person name="Deshpande S."/>
            <person name="Cheng J.F."/>
            <person name="Tapia R."/>
            <person name="Han C."/>
            <person name="Goodwin L."/>
            <person name="Pitluck S."/>
            <person name="Liolios K."/>
            <person name="Pagani I."/>
            <person name="Ivanova N."/>
            <person name="Ovchinikova G."/>
            <person name="Pati A."/>
            <person name="Chen A."/>
            <person name="Palaniappan K."/>
            <person name="Land M."/>
            <person name="Hauser L."/>
            <person name="Jeffries C.D."/>
            <person name="Detter J.C."/>
            <person name="Brambilla E.M."/>
            <person name="Rohde M."/>
            <person name="Spring S."/>
            <person name="Goker M."/>
            <person name="Woyke T."/>
            <person name="Bristow J."/>
            <person name="Eisen J.A."/>
            <person name="Markowitz V."/>
            <person name="Hugenholtz P."/>
            <person name="Kyrpides N.C."/>
            <person name="Klenk H.P."/>
            <person name="Mavromatis K."/>
        </authorList>
    </citation>
    <scope>NUCLEOTIDE SEQUENCE [LARGE SCALE GENOMIC DNA]</scope>
    <source>
        <strain evidence="12">ATCC 700847 / DSM 10411 / MH2</strain>
    </source>
</reference>
<evidence type="ECO:0000256" key="1">
    <source>
        <dbReference type="ARBA" id="ARBA00001164"/>
    </source>
</evidence>
<dbReference type="InterPro" id="IPR044643">
    <property type="entry name" value="TrpF_fam"/>
</dbReference>
<protein>
    <recommendedName>
        <fullName evidence="4 9">N-(5'-phosphoribosyl)anthranilate isomerase</fullName>
        <shortName evidence="9">PRAI</shortName>
        <ecNumber evidence="3 9">5.3.1.24</ecNumber>
    </recommendedName>
</protein>
<keyword evidence="12" id="KW-1185">Reference proteome</keyword>
<evidence type="ECO:0000256" key="4">
    <source>
        <dbReference type="ARBA" id="ARBA00022272"/>
    </source>
</evidence>
<keyword evidence="7 9" id="KW-0057">Aromatic amino acid biosynthesis</keyword>
<keyword evidence="8 9" id="KW-0413">Isomerase</keyword>
<dbReference type="AlphaFoldDB" id="F2LU57"/>
<evidence type="ECO:0000256" key="5">
    <source>
        <dbReference type="ARBA" id="ARBA00022605"/>
    </source>
</evidence>
<evidence type="ECO:0000256" key="3">
    <source>
        <dbReference type="ARBA" id="ARBA00012572"/>
    </source>
</evidence>
<sequence length="190" mass="21600">MKVKFCGMTNYDDVKAAIELGVDFIGFVFYPKSKRFISFEEAKRITERIKGEVKTVGIFVNQNEDQIKKAVDFLGLDYAQVYVDVGVKNTIRVYRIKDKLPEVRKEGLLLFDAYTEKIGGAAKSFNWDMLKGFKDKDRLFVAGGINAENVQKIKSLDLFGVDLVSGIEAYPGKKDISKMKEFLEVARSKR</sequence>
<evidence type="ECO:0000259" key="10">
    <source>
        <dbReference type="Pfam" id="PF00697"/>
    </source>
</evidence>
<dbReference type="HAMAP" id="MF_00135">
    <property type="entry name" value="PRAI"/>
    <property type="match status" value="1"/>
</dbReference>
<evidence type="ECO:0000256" key="9">
    <source>
        <dbReference type="HAMAP-Rule" id="MF_00135"/>
    </source>
</evidence>
<evidence type="ECO:0000256" key="6">
    <source>
        <dbReference type="ARBA" id="ARBA00022822"/>
    </source>
</evidence>
<dbReference type="GO" id="GO:0004640">
    <property type="term" value="F:phosphoribosylanthranilate isomerase activity"/>
    <property type="evidence" value="ECO:0007669"/>
    <property type="project" value="UniProtKB-UniRule"/>
</dbReference>
<reference evidence="12" key="2">
    <citation type="submission" date="2011-03" db="EMBL/GenBank/DDBJ databases">
        <title>The complete genome of Hippea maritima DSM 10411.</title>
        <authorList>
            <consortium name="US DOE Joint Genome Institute (JGI-PGF)"/>
            <person name="Lucas S."/>
            <person name="Copeland A."/>
            <person name="Lapidus A."/>
            <person name="Bruce D."/>
            <person name="Goodwin L."/>
            <person name="Pitluck S."/>
            <person name="Peters L."/>
            <person name="Kyrpides N."/>
            <person name="Mavromatis K."/>
            <person name="Pagani I."/>
            <person name="Ivanova N."/>
            <person name="Mikhailova N."/>
            <person name="Lu M."/>
            <person name="Detter J.C."/>
            <person name="Tapia R."/>
            <person name="Han C."/>
            <person name="Land M."/>
            <person name="Hauser L."/>
            <person name="Markowitz V."/>
            <person name="Cheng J.-F."/>
            <person name="Hugenholtz P."/>
            <person name="Woyke T."/>
            <person name="Wu D."/>
            <person name="Spring S."/>
            <person name="Schroeder M."/>
            <person name="Brambilla E."/>
            <person name="Klenk H.-P."/>
            <person name="Eisen J.A."/>
        </authorList>
    </citation>
    <scope>NUCLEOTIDE SEQUENCE [LARGE SCALE GENOMIC DNA]</scope>
    <source>
        <strain evidence="12">ATCC 700847 / DSM 10411 / MH2</strain>
    </source>
</reference>
<dbReference type="Proteomes" id="UP000008139">
    <property type="component" value="Chromosome"/>
</dbReference>
<dbReference type="RefSeq" id="WP_013682549.1">
    <property type="nucleotide sequence ID" value="NC_015318.1"/>
</dbReference>
<gene>
    <name evidence="9" type="primary">trpF</name>
    <name evidence="11" type="ordered locus">Hipma_1564</name>
</gene>
<dbReference type="Pfam" id="PF00697">
    <property type="entry name" value="PRAI"/>
    <property type="match status" value="1"/>
</dbReference>
<dbReference type="PANTHER" id="PTHR42894:SF1">
    <property type="entry name" value="N-(5'-PHOSPHORIBOSYL)ANTHRANILATE ISOMERASE"/>
    <property type="match status" value="1"/>
</dbReference>
<accession>F2LU57</accession>
<feature type="domain" description="N-(5'phosphoribosyl) anthranilate isomerase (PRAI)" evidence="10">
    <location>
        <begin position="4"/>
        <end position="184"/>
    </location>
</feature>
<dbReference type="KEGG" id="hmr:Hipma_1564"/>
<evidence type="ECO:0000256" key="7">
    <source>
        <dbReference type="ARBA" id="ARBA00023141"/>
    </source>
</evidence>
<evidence type="ECO:0000313" key="12">
    <source>
        <dbReference type="Proteomes" id="UP000008139"/>
    </source>
</evidence>
<dbReference type="InterPro" id="IPR001240">
    <property type="entry name" value="PRAI_dom"/>
</dbReference>
<dbReference type="EMBL" id="CP002606">
    <property type="protein sequence ID" value="AEA34520.1"/>
    <property type="molecule type" value="Genomic_DNA"/>
</dbReference>
<evidence type="ECO:0000313" key="11">
    <source>
        <dbReference type="EMBL" id="AEA34520.1"/>
    </source>
</evidence>
<dbReference type="InParanoid" id="F2LU57"/>
<dbReference type="eggNOG" id="COG0135">
    <property type="taxonomic scope" value="Bacteria"/>
</dbReference>
<dbReference type="GO" id="GO:0000162">
    <property type="term" value="P:L-tryptophan biosynthetic process"/>
    <property type="evidence" value="ECO:0007669"/>
    <property type="project" value="UniProtKB-UniRule"/>
</dbReference>
<dbReference type="PANTHER" id="PTHR42894">
    <property type="entry name" value="N-(5'-PHOSPHORIBOSYL)ANTHRANILATE ISOMERASE"/>
    <property type="match status" value="1"/>
</dbReference>
<comment type="similarity">
    <text evidence="9">Belongs to the TrpF family.</text>
</comment>
<dbReference type="EC" id="5.3.1.24" evidence="3 9"/>
<dbReference type="OrthoDB" id="9796196at2"/>
<dbReference type="InterPro" id="IPR013785">
    <property type="entry name" value="Aldolase_TIM"/>
</dbReference>
<dbReference type="InterPro" id="IPR011060">
    <property type="entry name" value="RibuloseP-bd_barrel"/>
</dbReference>
<dbReference type="Gene3D" id="3.20.20.70">
    <property type="entry name" value="Aldolase class I"/>
    <property type="match status" value="1"/>
</dbReference>
<evidence type="ECO:0000256" key="2">
    <source>
        <dbReference type="ARBA" id="ARBA00004664"/>
    </source>
</evidence>
<name>F2LU57_HIPMA</name>
<keyword evidence="5 9" id="KW-0028">Amino-acid biosynthesis</keyword>
<keyword evidence="6 9" id="KW-0822">Tryptophan biosynthesis</keyword>
<dbReference type="CDD" id="cd00405">
    <property type="entry name" value="PRAI"/>
    <property type="match status" value="1"/>
</dbReference>